<organism evidence="2 3">
    <name type="scientific">Blastococcus brunescens</name>
    <dbReference type="NCBI Taxonomy" id="1564165"/>
    <lineage>
        <taxon>Bacteria</taxon>
        <taxon>Bacillati</taxon>
        <taxon>Actinomycetota</taxon>
        <taxon>Actinomycetes</taxon>
        <taxon>Geodermatophilales</taxon>
        <taxon>Geodermatophilaceae</taxon>
        <taxon>Blastococcus</taxon>
    </lineage>
</organism>
<keyword evidence="1" id="KW-0472">Membrane</keyword>
<evidence type="ECO:0000313" key="3">
    <source>
        <dbReference type="Proteomes" id="UP001324287"/>
    </source>
</evidence>
<keyword evidence="3" id="KW-1185">Reference proteome</keyword>
<name>A0ABZ1B4B2_9ACTN</name>
<evidence type="ECO:0008006" key="4">
    <source>
        <dbReference type="Google" id="ProtNLM"/>
    </source>
</evidence>
<gene>
    <name evidence="2" type="ORF">U6N30_08675</name>
</gene>
<keyword evidence="1" id="KW-1133">Transmembrane helix</keyword>
<accession>A0ABZ1B4B2</accession>
<evidence type="ECO:0000256" key="1">
    <source>
        <dbReference type="SAM" id="Phobius"/>
    </source>
</evidence>
<dbReference type="RefSeq" id="WP_324276955.1">
    <property type="nucleotide sequence ID" value="NZ_CP141261.1"/>
</dbReference>
<keyword evidence="1" id="KW-0812">Transmembrane</keyword>
<feature type="transmembrane region" description="Helical" evidence="1">
    <location>
        <begin position="172"/>
        <end position="192"/>
    </location>
</feature>
<evidence type="ECO:0000313" key="2">
    <source>
        <dbReference type="EMBL" id="WRL65637.1"/>
    </source>
</evidence>
<sequence>MAEGPFPFDVRGVILDRVALDLTAVYEICREMTRLAGENAELVLRNTGPDPLTLEKLEDPSPVYLDGLHFVTARRLLREGVLQEGPGGAGGDGFAWITLLTSRPATNGTLHVRCQDPQRLDAITHGLARMVVRLGRPRPNAAGSIWSLAVIAIAALLVLPLVAAVVGVLHPLLWAPTLVLGLIGSFALVQWARPLVQRLSLERDVVLVDPSPRREVRLARANHRRDARVAALGFGSALLLALLVYLLGIK</sequence>
<feature type="transmembrane region" description="Helical" evidence="1">
    <location>
        <begin position="145"/>
        <end position="166"/>
    </location>
</feature>
<feature type="transmembrane region" description="Helical" evidence="1">
    <location>
        <begin position="229"/>
        <end position="249"/>
    </location>
</feature>
<dbReference type="EMBL" id="CP141261">
    <property type="protein sequence ID" value="WRL65637.1"/>
    <property type="molecule type" value="Genomic_DNA"/>
</dbReference>
<proteinExistence type="predicted"/>
<reference evidence="2 3" key="1">
    <citation type="submission" date="2023-12" db="EMBL/GenBank/DDBJ databases">
        <title>Blastococcus brunescens sp. nov., an actonobacterium isolated from sandstone collected in sahara desert.</title>
        <authorList>
            <person name="Gtari M."/>
            <person name="Ghodhbane F."/>
        </authorList>
    </citation>
    <scope>NUCLEOTIDE SEQUENCE [LARGE SCALE GENOMIC DNA]</scope>
    <source>
        <strain evidence="2 3">BMG 8361</strain>
    </source>
</reference>
<protein>
    <recommendedName>
        <fullName evidence="4">TIGR04222 domain-containing membrane protein</fullName>
    </recommendedName>
</protein>
<dbReference type="Proteomes" id="UP001324287">
    <property type="component" value="Chromosome"/>
</dbReference>